<dbReference type="AlphaFoldDB" id="A0A7J6XCZ4"/>
<dbReference type="EMBL" id="JABWDY010001201">
    <property type="protein sequence ID" value="KAF5207614.1"/>
    <property type="molecule type" value="Genomic_DNA"/>
</dbReference>
<gene>
    <name evidence="1" type="ORF">FRX31_002799</name>
</gene>
<dbReference type="OrthoDB" id="1751077at2759"/>
<evidence type="ECO:0000313" key="2">
    <source>
        <dbReference type="Proteomes" id="UP000554482"/>
    </source>
</evidence>
<organism evidence="1 2">
    <name type="scientific">Thalictrum thalictroides</name>
    <name type="common">Rue-anemone</name>
    <name type="synonym">Anemone thalictroides</name>
    <dbReference type="NCBI Taxonomy" id="46969"/>
    <lineage>
        <taxon>Eukaryota</taxon>
        <taxon>Viridiplantae</taxon>
        <taxon>Streptophyta</taxon>
        <taxon>Embryophyta</taxon>
        <taxon>Tracheophyta</taxon>
        <taxon>Spermatophyta</taxon>
        <taxon>Magnoliopsida</taxon>
        <taxon>Ranunculales</taxon>
        <taxon>Ranunculaceae</taxon>
        <taxon>Thalictroideae</taxon>
        <taxon>Thalictrum</taxon>
    </lineage>
</organism>
<name>A0A7J6XCZ4_THATH</name>
<keyword evidence="2" id="KW-1185">Reference proteome</keyword>
<proteinExistence type="predicted"/>
<comment type="caution">
    <text evidence="1">The sequence shown here is derived from an EMBL/GenBank/DDBJ whole genome shotgun (WGS) entry which is preliminary data.</text>
</comment>
<sequence>METLARKSVLFLWNGPVVSNKMHQAKLATVCLTKEERDLGIKGMRKWNQAAYMGLIFMLARKSNSLWAQWVWNQHI</sequence>
<evidence type="ECO:0000313" key="1">
    <source>
        <dbReference type="EMBL" id="KAF5207614.1"/>
    </source>
</evidence>
<dbReference type="Proteomes" id="UP000554482">
    <property type="component" value="Unassembled WGS sequence"/>
</dbReference>
<accession>A0A7J6XCZ4</accession>
<reference evidence="1 2" key="1">
    <citation type="submission" date="2020-06" db="EMBL/GenBank/DDBJ databases">
        <title>Transcriptomic and genomic resources for Thalictrum thalictroides and T. hernandezii: Facilitating candidate gene discovery in an emerging model plant lineage.</title>
        <authorList>
            <person name="Arias T."/>
            <person name="Riano-Pachon D.M."/>
            <person name="Di Stilio V.S."/>
        </authorList>
    </citation>
    <scope>NUCLEOTIDE SEQUENCE [LARGE SCALE GENOMIC DNA]</scope>
    <source>
        <strain evidence="2">cv. WT478/WT964</strain>
        <tissue evidence="1">Leaves</tissue>
    </source>
</reference>
<protein>
    <submittedName>
        <fullName evidence="1">Uncharacterized protein</fullName>
    </submittedName>
</protein>